<dbReference type="AlphaFoldDB" id="A0A923NND7"/>
<dbReference type="SUPFAM" id="SSF46689">
    <property type="entry name" value="Homeodomain-like"/>
    <property type="match status" value="1"/>
</dbReference>
<dbReference type="InterPro" id="IPR050624">
    <property type="entry name" value="HTH-type_Tx_Regulator"/>
</dbReference>
<protein>
    <submittedName>
        <fullName evidence="4">TetR/AcrR family transcriptional regulator C-terminal domain-containing protein</fullName>
    </submittedName>
</protein>
<proteinExistence type="predicted"/>
<reference evidence="4" key="1">
    <citation type="submission" date="2020-08" db="EMBL/GenBank/DDBJ databases">
        <title>Genome public.</title>
        <authorList>
            <person name="Liu C."/>
            <person name="Sun Q."/>
        </authorList>
    </citation>
    <scope>NUCLEOTIDE SEQUENCE</scope>
    <source>
        <strain evidence="4">BX12</strain>
    </source>
</reference>
<dbReference type="Proteomes" id="UP000602647">
    <property type="component" value="Unassembled WGS sequence"/>
</dbReference>
<dbReference type="InterPro" id="IPR039532">
    <property type="entry name" value="TetR_C_Firmicutes"/>
</dbReference>
<gene>
    <name evidence="4" type="ORF">H9L42_05130</name>
</gene>
<sequence>MANHTKQLLAESLKELLTHKPVDKITVKEIVAGCGVNRQTFYYNFHDIYDLMEWILLEDARQIIGTDTVCKDWVEAMSKVFKYLQDNEDRTLNAFHSMSRASLRNCIKSVFYPIMETILDSQPNAGRLSSENRKFLLDVYVLLLTGIVIEWIEGGMRGDYMFELNRLKRVIDCTATHLIDEFSMTI</sequence>
<keyword evidence="1 2" id="KW-0238">DNA-binding</keyword>
<dbReference type="Pfam" id="PF00440">
    <property type="entry name" value="TetR_N"/>
    <property type="match status" value="1"/>
</dbReference>
<dbReference type="PANTHER" id="PTHR43479">
    <property type="entry name" value="ACREF/ENVCD OPERON REPRESSOR-RELATED"/>
    <property type="match status" value="1"/>
</dbReference>
<dbReference type="Pfam" id="PF14278">
    <property type="entry name" value="TetR_C_8"/>
    <property type="match status" value="1"/>
</dbReference>
<evidence type="ECO:0000313" key="5">
    <source>
        <dbReference type="Proteomes" id="UP000602647"/>
    </source>
</evidence>
<dbReference type="PROSITE" id="PS50977">
    <property type="entry name" value="HTH_TETR_2"/>
    <property type="match status" value="1"/>
</dbReference>
<evidence type="ECO:0000259" key="3">
    <source>
        <dbReference type="PROSITE" id="PS50977"/>
    </source>
</evidence>
<feature type="DNA-binding region" description="H-T-H motif" evidence="2">
    <location>
        <begin position="26"/>
        <end position="45"/>
    </location>
</feature>
<keyword evidence="5" id="KW-1185">Reference proteome</keyword>
<dbReference type="InterPro" id="IPR001647">
    <property type="entry name" value="HTH_TetR"/>
</dbReference>
<organism evidence="4 5">
    <name type="scientific">Zhenpiania hominis</name>
    <dbReference type="NCBI Taxonomy" id="2763644"/>
    <lineage>
        <taxon>Bacteria</taxon>
        <taxon>Bacillati</taxon>
        <taxon>Bacillota</taxon>
        <taxon>Clostridia</taxon>
        <taxon>Peptostreptococcales</taxon>
        <taxon>Anaerovoracaceae</taxon>
        <taxon>Zhenpiania</taxon>
    </lineage>
</organism>
<dbReference type="InterPro" id="IPR009057">
    <property type="entry name" value="Homeodomain-like_sf"/>
</dbReference>
<accession>A0A923NND7</accession>
<dbReference type="RefSeq" id="WP_187302310.1">
    <property type="nucleotide sequence ID" value="NZ_JACRYT010000003.1"/>
</dbReference>
<dbReference type="EMBL" id="JACRYT010000003">
    <property type="protein sequence ID" value="MBC6679208.1"/>
    <property type="molecule type" value="Genomic_DNA"/>
</dbReference>
<name>A0A923NND7_9FIRM</name>
<dbReference type="PANTHER" id="PTHR43479:SF7">
    <property type="entry name" value="TETR-FAMILY TRANSCRIPTIONAL REGULATOR"/>
    <property type="match status" value="1"/>
</dbReference>
<evidence type="ECO:0000256" key="1">
    <source>
        <dbReference type="ARBA" id="ARBA00023125"/>
    </source>
</evidence>
<dbReference type="GO" id="GO:0003677">
    <property type="term" value="F:DNA binding"/>
    <property type="evidence" value="ECO:0007669"/>
    <property type="project" value="UniProtKB-UniRule"/>
</dbReference>
<evidence type="ECO:0000256" key="2">
    <source>
        <dbReference type="PROSITE-ProRule" id="PRU00335"/>
    </source>
</evidence>
<dbReference type="Gene3D" id="1.10.357.10">
    <property type="entry name" value="Tetracycline Repressor, domain 2"/>
    <property type="match status" value="1"/>
</dbReference>
<feature type="domain" description="HTH tetR-type" evidence="3">
    <location>
        <begin position="3"/>
        <end position="63"/>
    </location>
</feature>
<comment type="caution">
    <text evidence="4">The sequence shown here is derived from an EMBL/GenBank/DDBJ whole genome shotgun (WGS) entry which is preliminary data.</text>
</comment>
<evidence type="ECO:0000313" key="4">
    <source>
        <dbReference type="EMBL" id="MBC6679208.1"/>
    </source>
</evidence>